<protein>
    <recommendedName>
        <fullName evidence="4">CCHC-type domain-containing protein</fullName>
    </recommendedName>
</protein>
<feature type="domain" description="CCHC-type" evidence="4">
    <location>
        <begin position="451"/>
        <end position="466"/>
    </location>
</feature>
<dbReference type="EMBL" id="KZ084108">
    <property type="protein sequence ID" value="OSD01905.1"/>
    <property type="molecule type" value="Genomic_DNA"/>
</dbReference>
<feature type="compositionally biased region" description="Acidic residues" evidence="3">
    <location>
        <begin position="128"/>
        <end position="139"/>
    </location>
</feature>
<evidence type="ECO:0000256" key="3">
    <source>
        <dbReference type="SAM" id="MobiDB-lite"/>
    </source>
</evidence>
<keyword evidence="2" id="KW-0863">Zinc-finger</keyword>
<evidence type="ECO:0000256" key="1">
    <source>
        <dbReference type="ARBA" id="ARBA00022664"/>
    </source>
</evidence>
<keyword evidence="6" id="KW-1185">Reference proteome</keyword>
<dbReference type="SUPFAM" id="SSF57756">
    <property type="entry name" value="Retrovirus zinc finger-like domains"/>
    <property type="match status" value="1"/>
</dbReference>
<dbReference type="Proteomes" id="UP000193067">
    <property type="component" value="Unassembled WGS sequence"/>
</dbReference>
<gene>
    <name evidence="5" type="ORF">PYCCODRAFT_1354674</name>
</gene>
<feature type="compositionally biased region" description="Basic and acidic residues" evidence="3">
    <location>
        <begin position="431"/>
        <end position="450"/>
    </location>
</feature>
<dbReference type="Pfam" id="PF00098">
    <property type="entry name" value="zf-CCHC"/>
    <property type="match status" value="1"/>
</dbReference>
<dbReference type="InterPro" id="IPR021109">
    <property type="entry name" value="Peptidase_aspartic_dom_sf"/>
</dbReference>
<organism evidence="5 6">
    <name type="scientific">Trametes coccinea (strain BRFM310)</name>
    <name type="common">Pycnoporus coccineus</name>
    <dbReference type="NCBI Taxonomy" id="1353009"/>
    <lineage>
        <taxon>Eukaryota</taxon>
        <taxon>Fungi</taxon>
        <taxon>Dikarya</taxon>
        <taxon>Basidiomycota</taxon>
        <taxon>Agaricomycotina</taxon>
        <taxon>Agaricomycetes</taxon>
        <taxon>Polyporales</taxon>
        <taxon>Polyporaceae</taxon>
        <taxon>Trametes</taxon>
    </lineage>
</organism>
<feature type="compositionally biased region" description="Basic and acidic residues" evidence="3">
    <location>
        <begin position="395"/>
        <end position="411"/>
    </location>
</feature>
<dbReference type="PANTHER" id="PTHR23184">
    <property type="entry name" value="TETRATRICOPEPTIDE REPEAT PROTEIN 14"/>
    <property type="match status" value="1"/>
</dbReference>
<accession>A0A1Y2IL90</accession>
<feature type="region of interest" description="Disordered" evidence="3">
    <location>
        <begin position="1"/>
        <end position="187"/>
    </location>
</feature>
<dbReference type="OrthoDB" id="3267748at2759"/>
<dbReference type="GO" id="GO:0006397">
    <property type="term" value="P:mRNA processing"/>
    <property type="evidence" value="ECO:0007669"/>
    <property type="project" value="UniProtKB-KW"/>
</dbReference>
<keyword evidence="2" id="KW-0479">Metal-binding</keyword>
<proteinExistence type="predicted"/>
<evidence type="ECO:0000256" key="2">
    <source>
        <dbReference type="PROSITE-ProRule" id="PRU00047"/>
    </source>
</evidence>
<feature type="compositionally biased region" description="Basic residues" evidence="3">
    <location>
        <begin position="163"/>
        <end position="186"/>
    </location>
</feature>
<feature type="compositionally biased region" description="Basic and acidic residues" evidence="3">
    <location>
        <begin position="526"/>
        <end position="536"/>
    </location>
</feature>
<name>A0A1Y2IL90_TRAC3</name>
<dbReference type="InterPro" id="IPR036875">
    <property type="entry name" value="Znf_CCHC_sf"/>
</dbReference>
<dbReference type="PANTHER" id="PTHR23184:SF9">
    <property type="entry name" value="TETRATRICOPEPTIDE REPEAT PROTEIN 14"/>
    <property type="match status" value="1"/>
</dbReference>
<feature type="region of interest" description="Disordered" evidence="3">
    <location>
        <begin position="360"/>
        <end position="479"/>
    </location>
</feature>
<dbReference type="Gene3D" id="4.10.60.10">
    <property type="entry name" value="Zinc finger, CCHC-type"/>
    <property type="match status" value="1"/>
</dbReference>
<dbReference type="PROSITE" id="PS50158">
    <property type="entry name" value="ZF_CCHC"/>
    <property type="match status" value="1"/>
</dbReference>
<dbReference type="SMART" id="SM00343">
    <property type="entry name" value="ZnF_C2HC"/>
    <property type="match status" value="1"/>
</dbReference>
<dbReference type="InterPro" id="IPR001878">
    <property type="entry name" value="Znf_CCHC"/>
</dbReference>
<dbReference type="Gene3D" id="2.40.70.10">
    <property type="entry name" value="Acid Proteases"/>
    <property type="match status" value="1"/>
</dbReference>
<dbReference type="CDD" id="cd00303">
    <property type="entry name" value="retropepsin_like"/>
    <property type="match status" value="1"/>
</dbReference>
<dbReference type="GO" id="GO:0003676">
    <property type="term" value="F:nucleic acid binding"/>
    <property type="evidence" value="ECO:0007669"/>
    <property type="project" value="InterPro"/>
</dbReference>
<dbReference type="InterPro" id="IPR039190">
    <property type="entry name" value="TTC14"/>
</dbReference>
<sequence>MAVIVEVKTEEPVEKPGGKDGRYTTEQKAKFVPREPSQREFLRRFVSHTPEPESSKHNNSPRTKQNPSTPSERPHNARRMAKGISGEFQREPSQIPDGGWFRATVETAGGRGQGPPSRNSSSSSSSEESSESTSDESSDDSMTTSSSSSSSSESSSSSSGTARARKTTSEKRHRTRQKRDKRRMRKALSGVKIKTPFVWDGTADLDLFDQWTYEIDTWGELNELPDRIMVKLMIQFMKGDAGRFFMRHVSTNQEEWTVKRLYGALFDYCFPTDYKTRLRSRLERSAQGRSNVRDFVRDIQQLAVRFPDVTDFQLVQIFWKGLNTHLRVYLIEKGLNPEKTKLDKLVKYAVRKEEAYAEARREERALSGKVPGRSWGRFASRSEGPEPFQPHHNRREGELSPAKEQHQRSERQAQSGLKRSSHGAPKPAQRNADRSNKMSPEERDRLRAEGRCFSCKETGHQSSNCPARKTARAPPPTGSRIHVGAVNFARLDELAEHVKELDKDSLYAGAVSLKADPGVSEQGHSGGREPQQEGEWSRIHVDDCIEYIRTLFTSYHGPELAESVGMDPEDRFEVTSEGPTKFLVWDRLGAIGLPDEYIVSREQLDNPNWGAPDIIQEEWDSWITIPPRPEWGTGFPPCDAPEGTHPALYWLRAHVRASLRRDFSDVPARDNLINISEHCQGYIVTSPLSPGEEYIYTENEVRDPSFDPTAIATVILSGFTADELWHRWRAAERRRHRRIRLMVGALSIKKPRKKQQDVPANTFPALERNAMRPKDCTRKAPMPVVVNVQVNGHSARALLDTGCMADFISTTLIDQLKIPTDIL</sequence>
<keyword evidence="1" id="KW-0507">mRNA processing</keyword>
<dbReference type="GO" id="GO:0008270">
    <property type="term" value="F:zinc ion binding"/>
    <property type="evidence" value="ECO:0007669"/>
    <property type="project" value="UniProtKB-KW"/>
</dbReference>
<evidence type="ECO:0000313" key="6">
    <source>
        <dbReference type="Proteomes" id="UP000193067"/>
    </source>
</evidence>
<feature type="compositionally biased region" description="Basic and acidic residues" evidence="3">
    <location>
        <begin position="7"/>
        <end position="43"/>
    </location>
</feature>
<evidence type="ECO:0000313" key="5">
    <source>
        <dbReference type="EMBL" id="OSD01905.1"/>
    </source>
</evidence>
<dbReference type="AlphaFoldDB" id="A0A1Y2IL90"/>
<keyword evidence="2" id="KW-0862">Zinc</keyword>
<feature type="non-terminal residue" evidence="5">
    <location>
        <position position="823"/>
    </location>
</feature>
<feature type="compositionally biased region" description="Low complexity" evidence="3">
    <location>
        <begin position="140"/>
        <end position="159"/>
    </location>
</feature>
<feature type="compositionally biased region" description="Polar residues" evidence="3">
    <location>
        <begin position="57"/>
        <end position="71"/>
    </location>
</feature>
<feature type="region of interest" description="Disordered" evidence="3">
    <location>
        <begin position="517"/>
        <end position="536"/>
    </location>
</feature>
<reference evidence="5 6" key="1">
    <citation type="journal article" date="2015" name="Biotechnol. Biofuels">
        <title>Enhanced degradation of softwood versus hardwood by the white-rot fungus Pycnoporus coccineus.</title>
        <authorList>
            <person name="Couturier M."/>
            <person name="Navarro D."/>
            <person name="Chevret D."/>
            <person name="Henrissat B."/>
            <person name="Piumi F."/>
            <person name="Ruiz-Duenas F.J."/>
            <person name="Martinez A.T."/>
            <person name="Grigoriev I.V."/>
            <person name="Riley R."/>
            <person name="Lipzen A."/>
            <person name="Berrin J.G."/>
            <person name="Master E.R."/>
            <person name="Rosso M.N."/>
        </authorList>
    </citation>
    <scope>NUCLEOTIDE SEQUENCE [LARGE SCALE GENOMIC DNA]</scope>
    <source>
        <strain evidence="5 6">BRFM310</strain>
    </source>
</reference>
<evidence type="ECO:0000259" key="4">
    <source>
        <dbReference type="PROSITE" id="PS50158"/>
    </source>
</evidence>
<dbReference type="STRING" id="1353009.A0A1Y2IL90"/>